<reference evidence="1 2" key="1">
    <citation type="submission" date="2019-03" db="EMBL/GenBank/DDBJ databases">
        <title>Jiella endophytica sp. nov., a novel endophytic bacterium isolated from root of Ficus microcarpa Linn. f.</title>
        <authorList>
            <person name="Tuo L."/>
        </authorList>
    </citation>
    <scope>NUCLEOTIDE SEQUENCE [LARGE SCALE GENOMIC DNA]</scope>
    <source>
        <strain evidence="1 2">CBS5Q-3</strain>
    </source>
</reference>
<gene>
    <name evidence="1" type="ORF">E3C22_23640</name>
</gene>
<keyword evidence="2" id="KW-1185">Reference proteome</keyword>
<dbReference type="InterPro" id="IPR007332">
    <property type="entry name" value="DUF411"/>
</dbReference>
<evidence type="ECO:0000313" key="1">
    <source>
        <dbReference type="EMBL" id="TFF17655.1"/>
    </source>
</evidence>
<organism evidence="1 2">
    <name type="scientific">Jiella endophytica</name>
    <dbReference type="NCBI Taxonomy" id="2558362"/>
    <lineage>
        <taxon>Bacteria</taxon>
        <taxon>Pseudomonadati</taxon>
        <taxon>Pseudomonadota</taxon>
        <taxon>Alphaproteobacteria</taxon>
        <taxon>Hyphomicrobiales</taxon>
        <taxon>Aurantimonadaceae</taxon>
        <taxon>Jiella</taxon>
    </lineage>
</organism>
<dbReference type="Proteomes" id="UP000298179">
    <property type="component" value="Unassembled WGS sequence"/>
</dbReference>
<dbReference type="AlphaFoldDB" id="A0A4Y8R8U8"/>
<sequence>MKTVLASVLLAATTFGQPAPARADHDERHMTVVKSPTCGCCEAWVAIARKYGFEVETRDTDDLDTAKRLAGVPEPLRSCHTAEIGGYVVEGHVPMEAIEKLLSERPKIRGISVPGMPMGSPGMGDDPNARFDVHAFGTADGSQPVFYEAGR</sequence>
<dbReference type="Pfam" id="PF04214">
    <property type="entry name" value="DUF411"/>
    <property type="match status" value="1"/>
</dbReference>
<dbReference type="EMBL" id="SOZD01000016">
    <property type="protein sequence ID" value="TFF17655.1"/>
    <property type="molecule type" value="Genomic_DNA"/>
</dbReference>
<protein>
    <submittedName>
        <fullName evidence="1">DUF411 domain-containing protein</fullName>
    </submittedName>
</protein>
<dbReference type="OrthoDB" id="14727at2"/>
<evidence type="ECO:0000313" key="2">
    <source>
        <dbReference type="Proteomes" id="UP000298179"/>
    </source>
</evidence>
<name>A0A4Y8R8U8_9HYPH</name>
<accession>A0A4Y8R8U8</accession>
<dbReference type="RefSeq" id="WP_134764356.1">
    <property type="nucleotide sequence ID" value="NZ_SOZD01000016.1"/>
</dbReference>
<comment type="caution">
    <text evidence="1">The sequence shown here is derived from an EMBL/GenBank/DDBJ whole genome shotgun (WGS) entry which is preliminary data.</text>
</comment>
<proteinExistence type="predicted"/>